<feature type="signal peptide" evidence="4">
    <location>
        <begin position="1"/>
        <end position="17"/>
    </location>
</feature>
<sequence>MQYFIAISAVLASTVLASPLTVLERQTYTPCSGLYGTAQCCATDVLGVADLNCADPPSVPANATDFQSECAAIGQQARCCVLPILEQGVLCDTPTGVDD</sequence>
<dbReference type="Proteomes" id="UP000283895">
    <property type="component" value="Unassembled WGS sequence"/>
</dbReference>
<proteinExistence type="inferred from homology"/>
<reference evidence="5 6" key="1">
    <citation type="submission" date="2015-09" db="EMBL/GenBank/DDBJ databases">
        <title>Host preference determinants of Valsa canker pathogens revealed by comparative genomics.</title>
        <authorList>
            <person name="Yin Z."/>
            <person name="Huang L."/>
        </authorList>
    </citation>
    <scope>NUCLEOTIDE SEQUENCE [LARGE SCALE GENOMIC DNA]</scope>
    <source>
        <strain evidence="5 6">03-1</strain>
    </source>
</reference>
<evidence type="ECO:0008006" key="7">
    <source>
        <dbReference type="Google" id="ProtNLM"/>
    </source>
</evidence>
<dbReference type="EMBL" id="LKEA01000105">
    <property type="protein sequence ID" value="ROV87124.1"/>
    <property type="molecule type" value="Genomic_DNA"/>
</dbReference>
<dbReference type="OrthoDB" id="4500971at2759"/>
<dbReference type="PANTHER" id="PTHR42341:SF1">
    <property type="entry name" value="HYDROPHOBIN"/>
    <property type="match status" value="1"/>
</dbReference>
<evidence type="ECO:0000256" key="1">
    <source>
        <dbReference type="ARBA" id="ARBA00004196"/>
    </source>
</evidence>
<dbReference type="GO" id="GO:0005576">
    <property type="term" value="C:extracellular region"/>
    <property type="evidence" value="ECO:0007669"/>
    <property type="project" value="InterPro"/>
</dbReference>
<evidence type="ECO:0000313" key="6">
    <source>
        <dbReference type="Proteomes" id="UP000283895"/>
    </source>
</evidence>
<dbReference type="STRING" id="356882.A0A423V8I1"/>
<evidence type="ECO:0000256" key="4">
    <source>
        <dbReference type="SAM" id="SignalP"/>
    </source>
</evidence>
<feature type="chain" id="PRO_5019304137" description="Hydrophobin" evidence="4">
    <location>
        <begin position="18"/>
        <end position="99"/>
    </location>
</feature>
<dbReference type="SUPFAM" id="SSF101751">
    <property type="entry name" value="Hydrophobin II, HfbII"/>
    <property type="match status" value="1"/>
</dbReference>
<organism evidence="5 6">
    <name type="scientific">Cytospora schulzeri</name>
    <dbReference type="NCBI Taxonomy" id="448051"/>
    <lineage>
        <taxon>Eukaryota</taxon>
        <taxon>Fungi</taxon>
        <taxon>Dikarya</taxon>
        <taxon>Ascomycota</taxon>
        <taxon>Pezizomycotina</taxon>
        <taxon>Sordariomycetes</taxon>
        <taxon>Sordariomycetidae</taxon>
        <taxon>Diaporthales</taxon>
        <taxon>Cytosporaceae</taxon>
        <taxon>Cytospora</taxon>
    </lineage>
</organism>
<dbReference type="CDD" id="cd23508">
    <property type="entry name" value="hydrophobin_II"/>
    <property type="match status" value="1"/>
</dbReference>
<dbReference type="InterPro" id="IPR036686">
    <property type="entry name" value="Class_II_Hydrophobin_sf"/>
</dbReference>
<gene>
    <name evidence="5" type="ORF">VMCG_10741</name>
</gene>
<accession>A0A423V8I1</accession>
<comment type="similarity">
    <text evidence="2">Belongs to the cerato-ulmin hydrophobin family.</text>
</comment>
<keyword evidence="6" id="KW-1185">Reference proteome</keyword>
<protein>
    <recommendedName>
        <fullName evidence="7">Hydrophobin</fullName>
    </recommendedName>
</protein>
<keyword evidence="3" id="KW-1015">Disulfide bond</keyword>
<comment type="subcellular location">
    <subcellularLocation>
        <location evidence="1">Cell envelope</location>
    </subcellularLocation>
</comment>
<comment type="caution">
    <text evidence="5">The sequence shown here is derived from an EMBL/GenBank/DDBJ whole genome shotgun (WGS) entry which is preliminary data.</text>
</comment>
<name>A0A423V8I1_9PEZI</name>
<keyword evidence="4" id="KW-0732">Signal</keyword>
<evidence type="ECO:0000313" key="5">
    <source>
        <dbReference type="EMBL" id="ROV87124.1"/>
    </source>
</evidence>
<dbReference type="InterPro" id="IPR010636">
    <property type="entry name" value="Class_II_hydrophobin"/>
</dbReference>
<dbReference type="Pfam" id="PF06766">
    <property type="entry name" value="Hydrophobin_2"/>
    <property type="match status" value="1"/>
</dbReference>
<evidence type="ECO:0000256" key="3">
    <source>
        <dbReference type="ARBA" id="ARBA00023157"/>
    </source>
</evidence>
<dbReference type="AlphaFoldDB" id="A0A423V8I1"/>
<evidence type="ECO:0000256" key="2">
    <source>
        <dbReference type="ARBA" id="ARBA00009576"/>
    </source>
</evidence>
<dbReference type="PANTHER" id="PTHR42341">
    <property type="entry name" value="HYDROPHOBIN"/>
    <property type="match status" value="1"/>
</dbReference>
<dbReference type="Gene3D" id="3.20.120.10">
    <property type="entry name" value="Hydrophobin"/>
    <property type="match status" value="1"/>
</dbReference>